<organism evidence="6 7">
    <name type="scientific">Neohortaea acidophila</name>
    <dbReference type="NCBI Taxonomy" id="245834"/>
    <lineage>
        <taxon>Eukaryota</taxon>
        <taxon>Fungi</taxon>
        <taxon>Dikarya</taxon>
        <taxon>Ascomycota</taxon>
        <taxon>Pezizomycotina</taxon>
        <taxon>Dothideomycetes</taxon>
        <taxon>Dothideomycetidae</taxon>
        <taxon>Mycosphaerellales</taxon>
        <taxon>Teratosphaeriaceae</taxon>
        <taxon>Neohortaea</taxon>
    </lineage>
</organism>
<dbReference type="InterPro" id="IPR051048">
    <property type="entry name" value="Peptidase_S8/S53_subtilisin"/>
</dbReference>
<reference evidence="6" key="1">
    <citation type="journal article" date="2020" name="Stud. Mycol.">
        <title>101 Dothideomycetes genomes: a test case for predicting lifestyles and emergence of pathogens.</title>
        <authorList>
            <person name="Haridas S."/>
            <person name="Albert R."/>
            <person name="Binder M."/>
            <person name="Bloem J."/>
            <person name="Labutti K."/>
            <person name="Salamov A."/>
            <person name="Andreopoulos B."/>
            <person name="Baker S."/>
            <person name="Barry K."/>
            <person name="Bills G."/>
            <person name="Bluhm B."/>
            <person name="Cannon C."/>
            <person name="Castanera R."/>
            <person name="Culley D."/>
            <person name="Daum C."/>
            <person name="Ezra D."/>
            <person name="Gonzalez J."/>
            <person name="Henrissat B."/>
            <person name="Kuo A."/>
            <person name="Liang C."/>
            <person name="Lipzen A."/>
            <person name="Lutzoni F."/>
            <person name="Magnuson J."/>
            <person name="Mondo S."/>
            <person name="Nolan M."/>
            <person name="Ohm R."/>
            <person name="Pangilinan J."/>
            <person name="Park H.-J."/>
            <person name="Ramirez L."/>
            <person name="Alfaro M."/>
            <person name="Sun H."/>
            <person name="Tritt A."/>
            <person name="Yoshinaga Y."/>
            <person name="Zwiers L.-H."/>
            <person name="Turgeon B."/>
            <person name="Goodwin S."/>
            <person name="Spatafora J."/>
            <person name="Crous P."/>
            <person name="Grigoriev I."/>
        </authorList>
    </citation>
    <scope>NUCLEOTIDE SEQUENCE</scope>
    <source>
        <strain evidence="6">CBS 113389</strain>
    </source>
</reference>
<evidence type="ECO:0000259" key="5">
    <source>
        <dbReference type="Pfam" id="PF00082"/>
    </source>
</evidence>
<feature type="domain" description="Peptidase S8/S53" evidence="5">
    <location>
        <begin position="219"/>
        <end position="439"/>
    </location>
</feature>
<dbReference type="Proteomes" id="UP000799767">
    <property type="component" value="Unassembled WGS sequence"/>
</dbReference>
<accession>A0A6A6Q4G0</accession>
<evidence type="ECO:0000313" key="7">
    <source>
        <dbReference type="Proteomes" id="UP000799767"/>
    </source>
</evidence>
<evidence type="ECO:0000313" key="6">
    <source>
        <dbReference type="EMBL" id="KAF2486909.1"/>
    </source>
</evidence>
<dbReference type="GeneID" id="54476190"/>
<sequence>MAVPINSNDYDMTKAKPLTASDAAQTHFVLMQCSRPLNADDDKQLLAKKIHIEAYLDEETYTCYFEQADLVLEAAKLTFVKIITAFPTALKIRAELLGDLQANPPASAAQNKTTRRVVITLHSEDPTPYADVKRKVLAVGNAKMVSEPPDNFVIEIEQGALSALTAIDSIVSIGDERLPETGVEWSRSILYGNLPPRGSPMLGVVSVAPNIIWPEGLDGTGQVITVADTGIDPDHPAFTGRLACKTSVGSMSGGDDFGHGTHVAGCALGNGTTRDGCFVRGIAHNAQLASIQLLINTAESELPGRARFVPTSPKTLIDLTLHIPRPPPYSPLGSYVHNWSFYQSLGGYDETAKRLDLCLENYPDVTICICAGNNGKEAEKWLISGSPAAKNAITVGGCDTSSKGYRAGGKTIPNLADFSSRGKEKPGALKPDVVAPAVEILSAAPKNAEFQEAATIAIGMRLVPVLPLPMVAGCVAILRQAFFKHHATYQDPAIAEKSPAGIDRFLWPRSDLFKALLINSTIDLQGAQYQGDRISAAPNAYQGHGLVQLPAALRPLLPPAANAPAANAPAGFANGVVLDIGPANRASRPAIGHAGIAVPNDGHTYRLAATIAWIDPAETTLQNSLQLVVCRTLAGKDTEQTYKSKYTNVIKAIIPAVPAGAALRFLVEGVRLTKKPQWFSLVYTLTRNP</sequence>
<gene>
    <name evidence="6" type="ORF">BDY17DRAFT_308258</name>
</gene>
<evidence type="ECO:0000256" key="1">
    <source>
        <dbReference type="ARBA" id="ARBA00022670"/>
    </source>
</evidence>
<comment type="similarity">
    <text evidence="4">Belongs to the peptidase S8 family.</text>
</comment>
<dbReference type="PANTHER" id="PTHR43399:SF5">
    <property type="entry name" value="PEPTIDASE S8 FAMILY WITH PROTEASE-ASSOCIATED DOMAIN"/>
    <property type="match status" value="1"/>
</dbReference>
<dbReference type="InterPro" id="IPR000209">
    <property type="entry name" value="Peptidase_S8/S53_dom"/>
</dbReference>
<dbReference type="GO" id="GO:0004252">
    <property type="term" value="F:serine-type endopeptidase activity"/>
    <property type="evidence" value="ECO:0007669"/>
    <property type="project" value="InterPro"/>
</dbReference>
<dbReference type="AlphaFoldDB" id="A0A6A6Q4G0"/>
<keyword evidence="1" id="KW-0645">Protease</keyword>
<dbReference type="PRINTS" id="PR00723">
    <property type="entry name" value="SUBTILISIN"/>
</dbReference>
<dbReference type="InterPro" id="IPR036852">
    <property type="entry name" value="Peptidase_S8/S53_dom_sf"/>
</dbReference>
<dbReference type="Gene3D" id="3.40.50.200">
    <property type="entry name" value="Peptidase S8/S53 domain"/>
    <property type="match status" value="1"/>
</dbReference>
<protein>
    <submittedName>
        <fullName evidence="6">Peptidase S8/S53 domain-containing protein</fullName>
    </submittedName>
</protein>
<dbReference type="PANTHER" id="PTHR43399">
    <property type="entry name" value="SUBTILISIN-RELATED"/>
    <property type="match status" value="1"/>
</dbReference>
<keyword evidence="3" id="KW-0720">Serine protease</keyword>
<dbReference type="SUPFAM" id="SSF52743">
    <property type="entry name" value="Subtilisin-like"/>
    <property type="match status" value="1"/>
</dbReference>
<proteinExistence type="inferred from homology"/>
<evidence type="ECO:0000256" key="3">
    <source>
        <dbReference type="ARBA" id="ARBA00022825"/>
    </source>
</evidence>
<dbReference type="InterPro" id="IPR015500">
    <property type="entry name" value="Peptidase_S8_subtilisin-rel"/>
</dbReference>
<dbReference type="PROSITE" id="PS00137">
    <property type="entry name" value="SUBTILASE_HIS"/>
    <property type="match status" value="1"/>
</dbReference>
<comment type="caution">
    <text evidence="4">Lacks conserved residue(s) required for the propagation of feature annotation.</text>
</comment>
<evidence type="ECO:0000256" key="2">
    <source>
        <dbReference type="ARBA" id="ARBA00022801"/>
    </source>
</evidence>
<dbReference type="Pfam" id="PF00082">
    <property type="entry name" value="Peptidase_S8"/>
    <property type="match status" value="1"/>
</dbReference>
<dbReference type="OrthoDB" id="10256524at2759"/>
<dbReference type="InterPro" id="IPR022398">
    <property type="entry name" value="Peptidase_S8_His-AS"/>
</dbReference>
<evidence type="ECO:0000256" key="4">
    <source>
        <dbReference type="PROSITE-ProRule" id="PRU01240"/>
    </source>
</evidence>
<dbReference type="EMBL" id="MU001632">
    <property type="protein sequence ID" value="KAF2486909.1"/>
    <property type="molecule type" value="Genomic_DNA"/>
</dbReference>
<keyword evidence="7" id="KW-1185">Reference proteome</keyword>
<keyword evidence="2" id="KW-0378">Hydrolase</keyword>
<dbReference type="RefSeq" id="XP_033593478.1">
    <property type="nucleotide sequence ID" value="XM_033735188.1"/>
</dbReference>
<dbReference type="GO" id="GO:0006508">
    <property type="term" value="P:proteolysis"/>
    <property type="evidence" value="ECO:0007669"/>
    <property type="project" value="UniProtKB-KW"/>
</dbReference>
<name>A0A6A6Q4G0_9PEZI</name>
<dbReference type="PROSITE" id="PS51892">
    <property type="entry name" value="SUBTILASE"/>
    <property type="match status" value="1"/>
</dbReference>